<accession>A0A5M3N490</accession>
<evidence type="ECO:0000313" key="2">
    <source>
        <dbReference type="Proteomes" id="UP000053558"/>
    </source>
</evidence>
<proteinExistence type="predicted"/>
<comment type="caution">
    <text evidence="1">The sequence shown here is derived from an EMBL/GenBank/DDBJ whole genome shotgun (WGS) entry which is preliminary data.</text>
</comment>
<dbReference type="OMA" id="TAGGNWH"/>
<protein>
    <submittedName>
        <fullName evidence="1">Uncharacterized protein</fullName>
    </submittedName>
</protein>
<evidence type="ECO:0000313" key="1">
    <source>
        <dbReference type="EMBL" id="EIW86242.1"/>
    </source>
</evidence>
<gene>
    <name evidence="1" type="ORF">CONPUDRAFT_133734</name>
</gene>
<dbReference type="AlphaFoldDB" id="A0A5M3N490"/>
<dbReference type="RefSeq" id="XP_007763126.1">
    <property type="nucleotide sequence ID" value="XM_007764936.1"/>
</dbReference>
<dbReference type="OrthoDB" id="3205170at2759"/>
<organism evidence="1 2">
    <name type="scientific">Coniophora puteana (strain RWD-64-598)</name>
    <name type="common">Brown rot fungus</name>
    <dbReference type="NCBI Taxonomy" id="741705"/>
    <lineage>
        <taxon>Eukaryota</taxon>
        <taxon>Fungi</taxon>
        <taxon>Dikarya</taxon>
        <taxon>Basidiomycota</taxon>
        <taxon>Agaricomycotina</taxon>
        <taxon>Agaricomycetes</taxon>
        <taxon>Agaricomycetidae</taxon>
        <taxon>Boletales</taxon>
        <taxon>Coniophorineae</taxon>
        <taxon>Coniophoraceae</taxon>
        <taxon>Coniophora</taxon>
    </lineage>
</organism>
<dbReference type="KEGG" id="cput:CONPUDRAFT_133734"/>
<dbReference type="Proteomes" id="UP000053558">
    <property type="component" value="Unassembled WGS sequence"/>
</dbReference>
<dbReference type="GeneID" id="19200520"/>
<dbReference type="EMBL" id="JH711573">
    <property type="protein sequence ID" value="EIW86242.1"/>
    <property type="molecule type" value="Genomic_DNA"/>
</dbReference>
<keyword evidence="2" id="KW-1185">Reference proteome</keyword>
<reference evidence="2" key="1">
    <citation type="journal article" date="2012" name="Science">
        <title>The Paleozoic origin of enzymatic lignin decomposition reconstructed from 31 fungal genomes.</title>
        <authorList>
            <person name="Floudas D."/>
            <person name="Binder M."/>
            <person name="Riley R."/>
            <person name="Barry K."/>
            <person name="Blanchette R.A."/>
            <person name="Henrissat B."/>
            <person name="Martinez A.T."/>
            <person name="Otillar R."/>
            <person name="Spatafora J.W."/>
            <person name="Yadav J.S."/>
            <person name="Aerts A."/>
            <person name="Benoit I."/>
            <person name="Boyd A."/>
            <person name="Carlson A."/>
            <person name="Copeland A."/>
            <person name="Coutinho P.M."/>
            <person name="de Vries R.P."/>
            <person name="Ferreira P."/>
            <person name="Findley K."/>
            <person name="Foster B."/>
            <person name="Gaskell J."/>
            <person name="Glotzer D."/>
            <person name="Gorecki P."/>
            <person name="Heitman J."/>
            <person name="Hesse C."/>
            <person name="Hori C."/>
            <person name="Igarashi K."/>
            <person name="Jurgens J.A."/>
            <person name="Kallen N."/>
            <person name="Kersten P."/>
            <person name="Kohler A."/>
            <person name="Kuees U."/>
            <person name="Kumar T.K.A."/>
            <person name="Kuo A."/>
            <person name="LaButti K."/>
            <person name="Larrondo L.F."/>
            <person name="Lindquist E."/>
            <person name="Ling A."/>
            <person name="Lombard V."/>
            <person name="Lucas S."/>
            <person name="Lundell T."/>
            <person name="Martin R."/>
            <person name="McLaughlin D.J."/>
            <person name="Morgenstern I."/>
            <person name="Morin E."/>
            <person name="Murat C."/>
            <person name="Nagy L.G."/>
            <person name="Nolan M."/>
            <person name="Ohm R.A."/>
            <person name="Patyshakuliyeva A."/>
            <person name="Rokas A."/>
            <person name="Ruiz-Duenas F.J."/>
            <person name="Sabat G."/>
            <person name="Salamov A."/>
            <person name="Samejima M."/>
            <person name="Schmutz J."/>
            <person name="Slot J.C."/>
            <person name="St John F."/>
            <person name="Stenlid J."/>
            <person name="Sun H."/>
            <person name="Sun S."/>
            <person name="Syed K."/>
            <person name="Tsang A."/>
            <person name="Wiebenga A."/>
            <person name="Young D."/>
            <person name="Pisabarro A."/>
            <person name="Eastwood D.C."/>
            <person name="Martin F."/>
            <person name="Cullen D."/>
            <person name="Grigoriev I.V."/>
            <person name="Hibbett D.S."/>
        </authorList>
    </citation>
    <scope>NUCLEOTIDE SEQUENCE [LARGE SCALE GENOMIC DNA]</scope>
    <source>
        <strain evidence="2">RWD-64-598 SS2</strain>
    </source>
</reference>
<sequence length="139" mass="15986">MIQAQSWCRTSYKLPNGGFSITAPLHHILLPVDPNKWRSPLDEEEYVDNEPEDLDETWAYRFKMNEHVWIRARDGTWCLGYVCGQPKRGLSDLGSEGLFYPVIYTLKGPRIRNEFCPFNGDIKADTPGVRKLLAEAGWL</sequence>
<name>A0A5M3N490_CONPW</name>